<keyword evidence="2" id="KW-1185">Reference proteome</keyword>
<gene>
    <name evidence="1" type="ORF">V1525DRAFT_406738</name>
</gene>
<protein>
    <submittedName>
        <fullName evidence="1">Uncharacterized protein</fullName>
    </submittedName>
</protein>
<dbReference type="Proteomes" id="UP001433508">
    <property type="component" value="Unassembled WGS sequence"/>
</dbReference>
<organism evidence="1 2">
    <name type="scientific">Lipomyces kononenkoae</name>
    <name type="common">Yeast</name>
    <dbReference type="NCBI Taxonomy" id="34357"/>
    <lineage>
        <taxon>Eukaryota</taxon>
        <taxon>Fungi</taxon>
        <taxon>Dikarya</taxon>
        <taxon>Ascomycota</taxon>
        <taxon>Saccharomycotina</taxon>
        <taxon>Lipomycetes</taxon>
        <taxon>Lipomycetales</taxon>
        <taxon>Lipomycetaceae</taxon>
        <taxon>Lipomyces</taxon>
    </lineage>
</organism>
<evidence type="ECO:0000313" key="1">
    <source>
        <dbReference type="EMBL" id="KAK9236491.1"/>
    </source>
</evidence>
<sequence length="319" mass="36511">MPETEKHRLQRAREFILRCETNRELQINISYTSYKKLRKEFIEILFHYPCHLNYDYDNGILTIVNFRGRVCSFACDILTDLALNRAKTILASEGLPDEIVGSLQSLGNPTIHSLEPNIDLRPDRSIFSSTDPLVPRIVFIGGVSLEYPYLWEKARKWLTGIRCKTVLLVSFKEKNEFSTLSPPLHLTVAEREDLYDKMNNAFVSTSKDRFEALAFGGNIWYDQLQEVFVELVRRNSSEPDGLESSREYLVRDGVDVSESVPRVIGGLRIGDFVPKISVRSLAIRVIPVDFFDRELVMDTIWGARIGEALDRFLASVVTV</sequence>
<name>A0ACC3SXY2_LIPKO</name>
<reference evidence="2" key="1">
    <citation type="journal article" date="2024" name="Front. Bioeng. Biotechnol.">
        <title>Genome-scale model development and genomic sequencing of the oleaginous clade Lipomyces.</title>
        <authorList>
            <person name="Czajka J.J."/>
            <person name="Han Y."/>
            <person name="Kim J."/>
            <person name="Mondo S.J."/>
            <person name="Hofstad B.A."/>
            <person name="Robles A."/>
            <person name="Haridas S."/>
            <person name="Riley R."/>
            <person name="LaButti K."/>
            <person name="Pangilinan J."/>
            <person name="Andreopoulos W."/>
            <person name="Lipzen A."/>
            <person name="Yan J."/>
            <person name="Wang M."/>
            <person name="Ng V."/>
            <person name="Grigoriev I.V."/>
            <person name="Spatafora J.W."/>
            <person name="Magnuson J.K."/>
            <person name="Baker S.E."/>
            <person name="Pomraning K.R."/>
        </authorList>
    </citation>
    <scope>NUCLEOTIDE SEQUENCE [LARGE SCALE GENOMIC DNA]</scope>
    <source>
        <strain evidence="2">CBS 7786</strain>
    </source>
</reference>
<dbReference type="EMBL" id="MU971386">
    <property type="protein sequence ID" value="KAK9236491.1"/>
    <property type="molecule type" value="Genomic_DNA"/>
</dbReference>
<comment type="caution">
    <text evidence="1">The sequence shown here is derived from an EMBL/GenBank/DDBJ whole genome shotgun (WGS) entry which is preliminary data.</text>
</comment>
<accession>A0ACC3SXY2</accession>
<evidence type="ECO:0000313" key="2">
    <source>
        <dbReference type="Proteomes" id="UP001433508"/>
    </source>
</evidence>
<proteinExistence type="predicted"/>